<dbReference type="HOGENOM" id="CLU_118533_0_0_11"/>
<keyword evidence="2" id="KW-1185">Reference proteome</keyword>
<dbReference type="InParanoid" id="C8XEB6"/>
<name>C8XEB6_NAKMY</name>
<sequence length="198" mass="20963">MRWERLFAEMEARFEALAQEQADGEMADRERVAVGSITARQRLAGALDQPIRIRLAGGLTVAGTLRSVGPDWLLLAESAHRDCLVPWSAVTVVLGLTAATGPEPTGLDLRFDLRRALRGLARDRAPVQLAVSGWADDAGAAGAGRSSGELTGTIDRVGADFLELAVHAAWEPRRAGSARSVALVPLSAIVLVRALPLG</sequence>
<dbReference type="eggNOG" id="ENOG5032Z7Q">
    <property type="taxonomic scope" value="Bacteria"/>
</dbReference>
<evidence type="ECO:0000313" key="1">
    <source>
        <dbReference type="EMBL" id="ACV77774.1"/>
    </source>
</evidence>
<dbReference type="KEGG" id="nml:Namu_1372"/>
<dbReference type="STRING" id="479431.Namu_1372"/>
<dbReference type="AlphaFoldDB" id="C8XEB6"/>
<dbReference type="OrthoDB" id="3827359at2"/>
<reference evidence="1 2" key="2">
    <citation type="journal article" date="2010" name="Stand. Genomic Sci.">
        <title>Complete genome sequence of Nakamurella multipartita type strain (Y-104).</title>
        <authorList>
            <person name="Tice H."/>
            <person name="Mayilraj S."/>
            <person name="Sims D."/>
            <person name="Lapidus A."/>
            <person name="Nolan M."/>
            <person name="Lucas S."/>
            <person name="Glavina Del Rio T."/>
            <person name="Copeland A."/>
            <person name="Cheng J.F."/>
            <person name="Meincke L."/>
            <person name="Bruce D."/>
            <person name="Goodwin L."/>
            <person name="Pitluck S."/>
            <person name="Ivanova N."/>
            <person name="Mavromatis K."/>
            <person name="Ovchinnikova G."/>
            <person name="Pati A."/>
            <person name="Chen A."/>
            <person name="Palaniappan K."/>
            <person name="Land M."/>
            <person name="Hauser L."/>
            <person name="Chang Y.J."/>
            <person name="Jeffries C.D."/>
            <person name="Detter J.C."/>
            <person name="Brettin T."/>
            <person name="Rohde M."/>
            <person name="Goker M."/>
            <person name="Bristow J."/>
            <person name="Eisen J.A."/>
            <person name="Markowitz V."/>
            <person name="Hugenholtz P."/>
            <person name="Kyrpides N.C."/>
            <person name="Klenk H.P."/>
            <person name="Chen F."/>
        </authorList>
    </citation>
    <scope>NUCLEOTIDE SEQUENCE [LARGE SCALE GENOMIC DNA]</scope>
    <source>
        <strain evidence="2">ATCC 700099 / DSM 44233 / CIP 104796 / JCM 9543 / NBRC 105858 / Y-104</strain>
    </source>
</reference>
<protein>
    <submittedName>
        <fullName evidence="1">Uncharacterized protein</fullName>
    </submittedName>
</protein>
<dbReference type="Proteomes" id="UP000002218">
    <property type="component" value="Chromosome"/>
</dbReference>
<reference evidence="2" key="1">
    <citation type="submission" date="2009-09" db="EMBL/GenBank/DDBJ databases">
        <title>The complete genome of Nakamurella multipartita DSM 44233.</title>
        <authorList>
            <consortium name="US DOE Joint Genome Institute (JGI-PGF)"/>
            <person name="Lucas S."/>
            <person name="Copeland A."/>
            <person name="Lapidus A."/>
            <person name="Glavina del Rio T."/>
            <person name="Dalin E."/>
            <person name="Tice H."/>
            <person name="Bruce D."/>
            <person name="Goodwin L."/>
            <person name="Pitluck S."/>
            <person name="Kyrpides N."/>
            <person name="Mavromatis K."/>
            <person name="Ivanova N."/>
            <person name="Ovchinnikova G."/>
            <person name="Sims D."/>
            <person name="Meincke L."/>
            <person name="Brettin T."/>
            <person name="Detter J.C."/>
            <person name="Han C."/>
            <person name="Larimer F."/>
            <person name="Land M."/>
            <person name="Hauser L."/>
            <person name="Markowitz V."/>
            <person name="Cheng J.-F."/>
            <person name="Hugenholtz P."/>
            <person name="Woyke T."/>
            <person name="Wu D."/>
            <person name="Klenk H.-P."/>
            <person name="Eisen J.A."/>
        </authorList>
    </citation>
    <scope>NUCLEOTIDE SEQUENCE [LARGE SCALE GENOMIC DNA]</scope>
    <source>
        <strain evidence="2">ATCC 700099 / DSM 44233 / CIP 104796 / JCM 9543 / NBRC 105858 / Y-104</strain>
    </source>
</reference>
<gene>
    <name evidence="1" type="ordered locus">Namu_1372</name>
</gene>
<dbReference type="RefSeq" id="WP_015746681.1">
    <property type="nucleotide sequence ID" value="NC_013235.1"/>
</dbReference>
<accession>C8XEB6</accession>
<organism evidence="1 2">
    <name type="scientific">Nakamurella multipartita (strain ATCC 700099 / DSM 44233 / CIP 104796 / JCM 9543 / NBRC 105858 / Y-104)</name>
    <name type="common">Microsphaera multipartita</name>
    <dbReference type="NCBI Taxonomy" id="479431"/>
    <lineage>
        <taxon>Bacteria</taxon>
        <taxon>Bacillati</taxon>
        <taxon>Actinomycetota</taxon>
        <taxon>Actinomycetes</taxon>
        <taxon>Nakamurellales</taxon>
        <taxon>Nakamurellaceae</taxon>
        <taxon>Nakamurella</taxon>
    </lineage>
</organism>
<evidence type="ECO:0000313" key="2">
    <source>
        <dbReference type="Proteomes" id="UP000002218"/>
    </source>
</evidence>
<dbReference type="EMBL" id="CP001737">
    <property type="protein sequence ID" value="ACV77774.1"/>
    <property type="molecule type" value="Genomic_DNA"/>
</dbReference>
<proteinExistence type="predicted"/>